<evidence type="ECO:0000313" key="9">
    <source>
        <dbReference type="Proteomes" id="UP001220962"/>
    </source>
</evidence>
<dbReference type="Proteomes" id="UP001220962">
    <property type="component" value="Chromosome"/>
</dbReference>
<protein>
    <recommendedName>
        <fullName evidence="2 6">Beta-lactamase</fullName>
        <ecNumber evidence="2 6">3.5.2.6</ecNumber>
    </recommendedName>
</protein>
<evidence type="ECO:0000256" key="1">
    <source>
        <dbReference type="ARBA" id="ARBA00009009"/>
    </source>
</evidence>
<dbReference type="InterPro" id="IPR045155">
    <property type="entry name" value="Beta-lactam_cat"/>
</dbReference>
<evidence type="ECO:0000256" key="2">
    <source>
        <dbReference type="ARBA" id="ARBA00012865"/>
    </source>
</evidence>
<dbReference type="NCBIfam" id="NF033103">
    <property type="entry name" value="bla_class_A"/>
    <property type="match status" value="1"/>
</dbReference>
<keyword evidence="4 6" id="KW-0378">Hydrolase</keyword>
<name>A0AAX3MTM1_9BACL</name>
<dbReference type="InterPro" id="IPR023650">
    <property type="entry name" value="Beta-lactam_class-A_AS"/>
</dbReference>
<dbReference type="Pfam" id="PF13354">
    <property type="entry name" value="Beta-lactamase2"/>
    <property type="match status" value="1"/>
</dbReference>
<comment type="similarity">
    <text evidence="1 6">Belongs to the class-A beta-lactamase family.</text>
</comment>
<comment type="catalytic activity">
    <reaction evidence="6">
        <text>a beta-lactam + H2O = a substituted beta-amino acid</text>
        <dbReference type="Rhea" id="RHEA:20401"/>
        <dbReference type="ChEBI" id="CHEBI:15377"/>
        <dbReference type="ChEBI" id="CHEBI:35627"/>
        <dbReference type="ChEBI" id="CHEBI:140347"/>
        <dbReference type="EC" id="3.5.2.6"/>
    </reaction>
</comment>
<organism evidence="8 9">
    <name type="scientific">Paenibacillus urinalis</name>
    <dbReference type="NCBI Taxonomy" id="521520"/>
    <lineage>
        <taxon>Bacteria</taxon>
        <taxon>Bacillati</taxon>
        <taxon>Bacillota</taxon>
        <taxon>Bacilli</taxon>
        <taxon>Bacillales</taxon>
        <taxon>Paenibacillaceae</taxon>
        <taxon>Paenibacillus</taxon>
    </lineage>
</organism>
<dbReference type="Gene3D" id="3.40.710.10">
    <property type="entry name" value="DD-peptidase/beta-lactamase superfamily"/>
    <property type="match status" value="1"/>
</dbReference>
<dbReference type="InterPro" id="IPR000871">
    <property type="entry name" value="Beta-lactam_class-A"/>
</dbReference>
<dbReference type="RefSeq" id="WP_047911874.1">
    <property type="nucleotide sequence ID" value="NZ_CP118101.1"/>
</dbReference>
<sequence>MRNVQRIRELTALYAKPSVLLSIFLVLLLLNGCGGGKDTAIVDSVQGTDANTSISVSADESYADLEEEYDTRVGVFAWDTGSGKTVSYRADERFAYASTFKALAAGAILLKESEEELDKIIKYSKEDVEENSPITEKHVTTGMKLSEIMDAAIRFSDNTAGNLMLKELGGPKGFETVLREIGDTVTMADRYETELNEAVPGDDRDTSTPRALANSLHHFILTDTLSEQERTLLTHWLHSNTTGDELIRAGVPEGWNVGDKTGAGSYGTRNDIGIIWPPDRDPIVLAIMTSRDEKDAEYDNSLIARTTELAVQALNHMDSGSSK</sequence>
<dbReference type="InterPro" id="IPR012338">
    <property type="entry name" value="Beta-lactam/transpept-like"/>
</dbReference>
<dbReference type="PROSITE" id="PS00146">
    <property type="entry name" value="BETA_LACTAMASE_A"/>
    <property type="match status" value="1"/>
</dbReference>
<evidence type="ECO:0000256" key="3">
    <source>
        <dbReference type="ARBA" id="ARBA00022729"/>
    </source>
</evidence>
<dbReference type="EC" id="3.5.2.6" evidence="2 6"/>
<evidence type="ECO:0000256" key="5">
    <source>
        <dbReference type="ARBA" id="ARBA00023251"/>
    </source>
</evidence>
<dbReference type="AlphaFoldDB" id="A0AAX3MTM1"/>
<dbReference type="NCBIfam" id="NF012167">
    <property type="entry name" value="classA_firm"/>
    <property type="match status" value="1"/>
</dbReference>
<dbReference type="PANTHER" id="PTHR35333:SF3">
    <property type="entry name" value="BETA-LACTAMASE-TYPE TRANSPEPTIDASE FOLD CONTAINING PROTEIN"/>
    <property type="match status" value="1"/>
</dbReference>
<dbReference type="GO" id="GO:0030655">
    <property type="term" value="P:beta-lactam antibiotic catabolic process"/>
    <property type="evidence" value="ECO:0007669"/>
    <property type="project" value="InterPro"/>
</dbReference>
<evidence type="ECO:0000256" key="6">
    <source>
        <dbReference type="RuleBase" id="RU361140"/>
    </source>
</evidence>
<keyword evidence="3" id="KW-0732">Signal</keyword>
<reference evidence="8" key="1">
    <citation type="submission" date="2023-02" db="EMBL/GenBank/DDBJ databases">
        <title>Pathogen: clinical or host-associated sample.</title>
        <authorList>
            <person name="Hergert J."/>
            <person name="Casey R."/>
            <person name="Wagner J."/>
            <person name="Young E.L."/>
            <person name="Oakeson K.F."/>
        </authorList>
    </citation>
    <scope>NUCLEOTIDE SEQUENCE</scope>
    <source>
        <strain evidence="8">2022CK-00830</strain>
    </source>
</reference>
<dbReference type="EMBL" id="CP118101">
    <property type="protein sequence ID" value="WDH80582.1"/>
    <property type="molecule type" value="Genomic_DNA"/>
</dbReference>
<proteinExistence type="inferred from homology"/>
<dbReference type="GO" id="GO:0046677">
    <property type="term" value="P:response to antibiotic"/>
    <property type="evidence" value="ECO:0007669"/>
    <property type="project" value="UniProtKB-UniRule"/>
</dbReference>
<feature type="domain" description="Beta-lactamase class A catalytic" evidence="7">
    <location>
        <begin position="74"/>
        <end position="289"/>
    </location>
</feature>
<dbReference type="GO" id="GO:0008800">
    <property type="term" value="F:beta-lactamase activity"/>
    <property type="evidence" value="ECO:0007669"/>
    <property type="project" value="UniProtKB-UniRule"/>
</dbReference>
<dbReference type="SUPFAM" id="SSF56601">
    <property type="entry name" value="beta-lactamase/transpeptidase-like"/>
    <property type="match status" value="1"/>
</dbReference>
<keyword evidence="5 6" id="KW-0046">Antibiotic resistance</keyword>
<dbReference type="PRINTS" id="PR00118">
    <property type="entry name" value="BLACTAMASEA"/>
</dbReference>
<dbReference type="PANTHER" id="PTHR35333">
    <property type="entry name" value="BETA-LACTAMASE"/>
    <property type="match status" value="1"/>
</dbReference>
<evidence type="ECO:0000256" key="4">
    <source>
        <dbReference type="ARBA" id="ARBA00022801"/>
    </source>
</evidence>
<evidence type="ECO:0000259" key="7">
    <source>
        <dbReference type="Pfam" id="PF13354"/>
    </source>
</evidence>
<dbReference type="InterPro" id="IPR058139">
    <property type="entry name" value="BlaC_bacilli"/>
</dbReference>
<accession>A0AAX3MTM1</accession>
<evidence type="ECO:0000313" key="8">
    <source>
        <dbReference type="EMBL" id="WDH80582.1"/>
    </source>
</evidence>
<gene>
    <name evidence="8" type="primary">bla</name>
    <name evidence="8" type="ORF">PUW23_13530</name>
</gene>